<keyword evidence="4" id="KW-1185">Reference proteome</keyword>
<comment type="caution">
    <text evidence="3">The sequence shown here is derived from an EMBL/GenBank/DDBJ whole genome shotgun (WGS) entry which is preliminary data.</text>
</comment>
<evidence type="ECO:0000259" key="2">
    <source>
        <dbReference type="Pfam" id="PF01266"/>
    </source>
</evidence>
<reference evidence="3" key="1">
    <citation type="submission" date="2022-07" db="EMBL/GenBank/DDBJ databases">
        <title>Fungi with potential for degradation of polypropylene.</title>
        <authorList>
            <person name="Gostincar C."/>
        </authorList>
    </citation>
    <scope>NUCLEOTIDE SEQUENCE</scope>
    <source>
        <strain evidence="3">EXF-13308</strain>
    </source>
</reference>
<dbReference type="AlphaFoldDB" id="A0AA38VE06"/>
<dbReference type="PANTHER" id="PTHR13847">
    <property type="entry name" value="SARCOSINE DEHYDROGENASE-RELATED"/>
    <property type="match status" value="1"/>
</dbReference>
<proteinExistence type="predicted"/>
<feature type="domain" description="FAD dependent oxidoreductase" evidence="2">
    <location>
        <begin position="8"/>
        <end position="424"/>
    </location>
</feature>
<sequence>MADEKENIVIIGGGVIGCCAAYYLTRHPSYDPSKHTVTLLESTRLAGGASGKAGGLLAQWAYPASLVPLSFDLHAELAQEHDGPAAWGYRTIRCGKLTARDRTLPPPADEAAGGGAGGALGWAARQVSWALLGKRREVSKDERNIKRLDNLPQDLDWFEPPCIDKYEDIAPAQETAQVHPHQFTLAMARLAEEKGARILSNSPVEELEYAMAGDDDSGAGGGQRRKVVGVRYVDKASGQATLLPASKVILAAGPWTPNLFPMLPMSAIRAHSVTIRPTRPVSAYCLFTEISFPLEEDEKQHEDYDHDSHEAAARVVCPEVYSRPNNEVYVAGEGDSRVPLPPTTEEVEVDREACNLIVDAVGGISQELGRGLVTSRRACYLPTVDLPSGGPLVGATWVEGLLLATGHSCWGIHNAPGTGKVISEIVFDGHAVSADISALDPQLVT</sequence>
<accession>A0AA38VE06</accession>
<dbReference type="GO" id="GO:0042147">
    <property type="term" value="P:retrograde transport, endosome to Golgi"/>
    <property type="evidence" value="ECO:0007669"/>
    <property type="project" value="TreeGrafter"/>
</dbReference>
<dbReference type="GO" id="GO:0005770">
    <property type="term" value="C:late endosome"/>
    <property type="evidence" value="ECO:0007669"/>
    <property type="project" value="TreeGrafter"/>
</dbReference>
<evidence type="ECO:0000313" key="3">
    <source>
        <dbReference type="EMBL" id="KAJ9133418.1"/>
    </source>
</evidence>
<dbReference type="PANTHER" id="PTHR13847:SF150">
    <property type="entry name" value="OXIDOREDUCTASE TDA3-RELATED"/>
    <property type="match status" value="1"/>
</dbReference>
<evidence type="ECO:0000313" key="4">
    <source>
        <dbReference type="Proteomes" id="UP001174694"/>
    </source>
</evidence>
<name>A0AA38VE06_9PEZI</name>
<dbReference type="EMBL" id="JANBVO010000050">
    <property type="protein sequence ID" value="KAJ9133418.1"/>
    <property type="molecule type" value="Genomic_DNA"/>
</dbReference>
<feature type="transmembrane region" description="Helical" evidence="1">
    <location>
        <begin position="7"/>
        <end position="25"/>
    </location>
</feature>
<dbReference type="Proteomes" id="UP001174694">
    <property type="component" value="Unassembled WGS sequence"/>
</dbReference>
<dbReference type="PROSITE" id="PS51257">
    <property type="entry name" value="PROKAR_LIPOPROTEIN"/>
    <property type="match status" value="1"/>
</dbReference>
<dbReference type="Gene3D" id="3.30.9.10">
    <property type="entry name" value="D-Amino Acid Oxidase, subunit A, domain 2"/>
    <property type="match status" value="1"/>
</dbReference>
<dbReference type="InterPro" id="IPR036188">
    <property type="entry name" value="FAD/NAD-bd_sf"/>
</dbReference>
<dbReference type="GO" id="GO:0005829">
    <property type="term" value="C:cytosol"/>
    <property type="evidence" value="ECO:0007669"/>
    <property type="project" value="GOC"/>
</dbReference>
<organism evidence="3 4">
    <name type="scientific">Pleurostoma richardsiae</name>
    <dbReference type="NCBI Taxonomy" id="41990"/>
    <lineage>
        <taxon>Eukaryota</taxon>
        <taxon>Fungi</taxon>
        <taxon>Dikarya</taxon>
        <taxon>Ascomycota</taxon>
        <taxon>Pezizomycotina</taxon>
        <taxon>Sordariomycetes</taxon>
        <taxon>Sordariomycetidae</taxon>
        <taxon>Calosphaeriales</taxon>
        <taxon>Pleurostomataceae</taxon>
        <taxon>Pleurostoma</taxon>
    </lineage>
</organism>
<dbReference type="InterPro" id="IPR006076">
    <property type="entry name" value="FAD-dep_OxRdtase"/>
</dbReference>
<keyword evidence="1" id="KW-0812">Transmembrane</keyword>
<keyword evidence="1" id="KW-1133">Transmembrane helix</keyword>
<gene>
    <name evidence="3" type="ORF">NKR23_g10723</name>
</gene>
<dbReference type="SUPFAM" id="SSF51905">
    <property type="entry name" value="FAD/NAD(P)-binding domain"/>
    <property type="match status" value="1"/>
</dbReference>
<evidence type="ECO:0000256" key="1">
    <source>
        <dbReference type="SAM" id="Phobius"/>
    </source>
</evidence>
<dbReference type="Pfam" id="PF01266">
    <property type="entry name" value="DAO"/>
    <property type="match status" value="1"/>
</dbReference>
<keyword evidence="1" id="KW-0472">Membrane</keyword>
<protein>
    <submittedName>
        <fullName evidence="3">FAD dependent oxidoreductase</fullName>
    </submittedName>
</protein>
<dbReference type="Gene3D" id="3.50.50.60">
    <property type="entry name" value="FAD/NAD(P)-binding domain"/>
    <property type="match status" value="2"/>
</dbReference>